<dbReference type="Pfam" id="PF13460">
    <property type="entry name" value="NAD_binding_10"/>
    <property type="match status" value="1"/>
</dbReference>
<dbReference type="AlphaFoldDB" id="A0A5P8M2L5"/>
<dbReference type="PANTHER" id="PTHR43355">
    <property type="entry name" value="FLAVIN REDUCTASE (NADPH)"/>
    <property type="match status" value="1"/>
</dbReference>
<dbReference type="RefSeq" id="WP_152260314.1">
    <property type="nucleotide sequence ID" value="NZ_CP045143.1"/>
</dbReference>
<dbReference type="GO" id="GO:0042602">
    <property type="term" value="F:riboflavin reductase (NADPH) activity"/>
    <property type="evidence" value="ECO:0007669"/>
    <property type="project" value="TreeGrafter"/>
</dbReference>
<reference evidence="2 3" key="1">
    <citation type="submission" date="2019-10" db="EMBL/GenBank/DDBJ databases">
        <title>The completed genome of Lactobacillus harbinensis M1.</title>
        <authorList>
            <person name="Zheng Y."/>
        </authorList>
    </citation>
    <scope>NUCLEOTIDE SEQUENCE [LARGE SCALE GENOMIC DNA]</scope>
    <source>
        <strain evidence="2 3">M1</strain>
    </source>
</reference>
<accession>A0A5P8M2L5</accession>
<dbReference type="GO" id="GO:0004074">
    <property type="term" value="F:biliverdin reductase [NAD(P)H] activity"/>
    <property type="evidence" value="ECO:0007669"/>
    <property type="project" value="TreeGrafter"/>
</dbReference>
<dbReference type="InterPro" id="IPR016040">
    <property type="entry name" value="NAD(P)-bd_dom"/>
</dbReference>
<dbReference type="Gene3D" id="3.40.50.720">
    <property type="entry name" value="NAD(P)-binding Rossmann-like Domain"/>
    <property type="match status" value="1"/>
</dbReference>
<dbReference type="KEGG" id="lhb:D1010_04320"/>
<dbReference type="PANTHER" id="PTHR43355:SF2">
    <property type="entry name" value="FLAVIN REDUCTASE (NADPH)"/>
    <property type="match status" value="1"/>
</dbReference>
<proteinExistence type="predicted"/>
<evidence type="ECO:0000313" key="3">
    <source>
        <dbReference type="Proteomes" id="UP000326779"/>
    </source>
</evidence>
<organism evidence="2 3">
    <name type="scientific">Schleiferilactobacillus harbinensis</name>
    <dbReference type="NCBI Taxonomy" id="304207"/>
    <lineage>
        <taxon>Bacteria</taxon>
        <taxon>Bacillati</taxon>
        <taxon>Bacillota</taxon>
        <taxon>Bacilli</taxon>
        <taxon>Lactobacillales</taxon>
        <taxon>Lactobacillaceae</taxon>
        <taxon>Schleiferilactobacillus</taxon>
    </lineage>
</organism>
<evidence type="ECO:0000259" key="1">
    <source>
        <dbReference type="Pfam" id="PF13460"/>
    </source>
</evidence>
<dbReference type="InterPro" id="IPR051606">
    <property type="entry name" value="Polyketide_Oxido-like"/>
</dbReference>
<dbReference type="Proteomes" id="UP000326779">
    <property type="component" value="Chromosome"/>
</dbReference>
<dbReference type="InterPro" id="IPR036291">
    <property type="entry name" value="NAD(P)-bd_dom_sf"/>
</dbReference>
<protein>
    <submittedName>
        <fullName evidence="2">NAD(P)H-binding protein</fullName>
    </submittedName>
</protein>
<dbReference type="SUPFAM" id="SSF51735">
    <property type="entry name" value="NAD(P)-binding Rossmann-fold domains"/>
    <property type="match status" value="1"/>
</dbReference>
<sequence length="213" mass="23186">MTTVMILGAHGATAQIVTKQLLAETSDHLILYLRQAQRLAALQSNPQVTLVDGDVLDTAHLTQAMMPADIVYSNVGGANLAQQTRSILQAMQQAKKQRLIFMSALGAHHEVPGDFGQWNEHAIAAYLPGFRESAQMLAQAPVTYTEVRPAWLTNQNEVAYETTKLGEPFKGTEVSRASVADYIVRVIKQPTIDQNASIGLNKPNTAGPKPAWL</sequence>
<feature type="domain" description="NAD(P)-binding" evidence="1">
    <location>
        <begin position="8"/>
        <end position="190"/>
    </location>
</feature>
<dbReference type="EMBL" id="CP045143">
    <property type="protein sequence ID" value="QFR22726.1"/>
    <property type="molecule type" value="Genomic_DNA"/>
</dbReference>
<name>A0A5P8M2L5_9LACO</name>
<gene>
    <name evidence="2" type="ORF">D1010_04320</name>
</gene>
<evidence type="ECO:0000313" key="2">
    <source>
        <dbReference type="EMBL" id="QFR22726.1"/>
    </source>
</evidence>